<organism evidence="2 3">
    <name type="scientific">Tetranychus urticae</name>
    <name type="common">Two-spotted spider mite</name>
    <dbReference type="NCBI Taxonomy" id="32264"/>
    <lineage>
        <taxon>Eukaryota</taxon>
        <taxon>Metazoa</taxon>
        <taxon>Ecdysozoa</taxon>
        <taxon>Arthropoda</taxon>
        <taxon>Chelicerata</taxon>
        <taxon>Arachnida</taxon>
        <taxon>Acari</taxon>
        <taxon>Acariformes</taxon>
        <taxon>Trombidiformes</taxon>
        <taxon>Prostigmata</taxon>
        <taxon>Eleutherengona</taxon>
        <taxon>Raphignathae</taxon>
        <taxon>Tetranychoidea</taxon>
        <taxon>Tetranychidae</taxon>
        <taxon>Tetranychus</taxon>
    </lineage>
</organism>
<dbReference type="AlphaFoldDB" id="T1KT61"/>
<evidence type="ECO:0000313" key="2">
    <source>
        <dbReference type="EnsemblMetazoa" id="tetur20g02040.1"/>
    </source>
</evidence>
<name>T1KT61_TETUR</name>
<dbReference type="EnsemblMetazoa" id="tetur20g02040.1">
    <property type="protein sequence ID" value="tetur20g02040.1"/>
    <property type="gene ID" value="tetur20g02040"/>
</dbReference>
<protein>
    <submittedName>
        <fullName evidence="2">Uncharacterized protein</fullName>
    </submittedName>
</protein>
<proteinExistence type="predicted"/>
<dbReference type="HOGENOM" id="CLU_807347_0_0_1"/>
<dbReference type="STRING" id="32264.T1KT61"/>
<reference evidence="2" key="2">
    <citation type="submission" date="2015-06" db="UniProtKB">
        <authorList>
            <consortium name="EnsemblMetazoa"/>
        </authorList>
    </citation>
    <scope>IDENTIFICATION</scope>
</reference>
<dbReference type="Proteomes" id="UP000015104">
    <property type="component" value="Unassembled WGS sequence"/>
</dbReference>
<dbReference type="InterPro" id="IPR031139">
    <property type="entry name" value="RPGRIP1_fam"/>
</dbReference>
<sequence length="344" mass="39278">MECDFEDKYLRIREENLLLKKQANEANNNIKLLTTRLNRLLEMKKRALVNEKNKKLVSLEEMLFNLQLKMGQLESENRKLRQRSLVLQTKLDAVRRRQYRSMYSSVPSRTDSGLEWIDSSSNHNFNSKPSSARLTVHHRSSSTISLNRVTFNSTPSDLVHRNPSDVKFDSVHSIKPMDGQARPFSTSKIGHQRTASGNLLHRISVNEGDVKARGRNNFVQQLLKETQDEIGRLQEIIVLQQHYIDSIQSEVNRANSEEDVSELVKSSQEDGTTEPRRQTIGETTLLTVENSTSHSLNADSIDANFNKTQKSLQVFRSGLDLDKILTTKGIPNEIVVHIEKLTSD</sequence>
<accession>T1KT61</accession>
<dbReference type="EMBL" id="CAEY01000513">
    <property type="status" value="NOT_ANNOTATED_CDS"/>
    <property type="molecule type" value="Genomic_DNA"/>
</dbReference>
<keyword evidence="3" id="KW-1185">Reference proteome</keyword>
<dbReference type="PANTHER" id="PTHR14240">
    <property type="entry name" value="RETINITIS PIGMENTOSA GTPASE REGULATOR-INTERACTING PROTEIN"/>
    <property type="match status" value="1"/>
</dbReference>
<keyword evidence="1" id="KW-0175">Coiled coil</keyword>
<feature type="coiled-coil region" evidence="1">
    <location>
        <begin position="9"/>
        <end position="83"/>
    </location>
</feature>
<evidence type="ECO:0000256" key="1">
    <source>
        <dbReference type="SAM" id="Coils"/>
    </source>
</evidence>
<reference evidence="3" key="1">
    <citation type="submission" date="2011-08" db="EMBL/GenBank/DDBJ databases">
        <authorList>
            <person name="Rombauts S."/>
        </authorList>
    </citation>
    <scope>NUCLEOTIDE SEQUENCE</scope>
    <source>
        <strain evidence="3">London</strain>
    </source>
</reference>
<evidence type="ECO:0000313" key="3">
    <source>
        <dbReference type="Proteomes" id="UP000015104"/>
    </source>
</evidence>